<accession>A0A450RWH6</accession>
<sequence>MGSLNLRLPESIHRHVEEIAEREGISIDLFINSAVSEKISALTTEEYVANRATRAGVGPNAFKGILDRVPHREPLPGDEF</sequence>
<name>A0A450RWH6_9GAMM</name>
<dbReference type="EMBL" id="CAADEZ010000008">
    <property type="protein sequence ID" value="VFJ43438.1"/>
    <property type="molecule type" value="Genomic_DNA"/>
</dbReference>
<evidence type="ECO:0000313" key="2">
    <source>
        <dbReference type="EMBL" id="VFJ43877.1"/>
    </source>
</evidence>
<dbReference type="AlphaFoldDB" id="A0A450RWH6"/>
<dbReference type="InterPro" id="IPR010985">
    <property type="entry name" value="Ribbon_hlx_hlx"/>
</dbReference>
<dbReference type="Pfam" id="PF05534">
    <property type="entry name" value="HicB"/>
    <property type="match status" value="1"/>
</dbReference>
<gene>
    <name evidence="1" type="ORF">BECKFM1743A_GA0114220_1000821</name>
    <name evidence="3" type="ORF">BECKFM1743B_GA0114221_100048</name>
    <name evidence="2" type="ORF">BECKFM1743C_GA0114222_1000423</name>
</gene>
<evidence type="ECO:0000313" key="3">
    <source>
        <dbReference type="EMBL" id="VFK05751.1"/>
    </source>
</evidence>
<evidence type="ECO:0000313" key="1">
    <source>
        <dbReference type="EMBL" id="VFJ43438.1"/>
    </source>
</evidence>
<dbReference type="InterPro" id="IPR008651">
    <property type="entry name" value="Uncharacterised_HicB"/>
</dbReference>
<organism evidence="1">
    <name type="scientific">Candidatus Kentrum sp. FM</name>
    <dbReference type="NCBI Taxonomy" id="2126340"/>
    <lineage>
        <taxon>Bacteria</taxon>
        <taxon>Pseudomonadati</taxon>
        <taxon>Pseudomonadota</taxon>
        <taxon>Gammaproteobacteria</taxon>
        <taxon>Candidatus Kentrum</taxon>
    </lineage>
</organism>
<dbReference type="SUPFAM" id="SSF47598">
    <property type="entry name" value="Ribbon-helix-helix"/>
    <property type="match status" value="1"/>
</dbReference>
<protein>
    <submittedName>
        <fullName evidence="1">HicB family protein</fullName>
    </submittedName>
</protein>
<dbReference type="EMBL" id="CAADFL010000004">
    <property type="protein sequence ID" value="VFK05751.1"/>
    <property type="molecule type" value="Genomic_DNA"/>
</dbReference>
<dbReference type="EMBL" id="CAADFA010000004">
    <property type="protein sequence ID" value="VFJ43877.1"/>
    <property type="molecule type" value="Genomic_DNA"/>
</dbReference>
<reference evidence="1" key="1">
    <citation type="submission" date="2019-02" db="EMBL/GenBank/DDBJ databases">
        <authorList>
            <person name="Gruber-Vodicka R. H."/>
            <person name="Seah K. B. B."/>
        </authorList>
    </citation>
    <scope>NUCLEOTIDE SEQUENCE</scope>
    <source>
        <strain evidence="1">BECK_BZ163</strain>
        <strain evidence="3">BECK_BZ164</strain>
        <strain evidence="2">BECK_BZ165</strain>
    </source>
</reference>
<proteinExistence type="predicted"/>
<dbReference type="GO" id="GO:0006355">
    <property type="term" value="P:regulation of DNA-templated transcription"/>
    <property type="evidence" value="ECO:0007669"/>
    <property type="project" value="InterPro"/>
</dbReference>